<sequence>MDLSLSPLPIPPSVMSVDSGDNAQDMAPTAAQSSNTSGQSHTHVKHSRLSSEVEREFRHLRDLLRLEKQRGDEAEARTHEAIAHLKTINEARLKALHEAAKANEELKQVLDMNPSLEAAQKEIYRAQDVLRIVDRQRLDAEKEAADLRSKHRRLLEESKLQHAREQGRRQGIKEGIEKGRDLGLLESRLLGYNSRTRSQDAQDSYRFEDDVPLTPESYTSSSLTDHRERTPRSRPVSHTRPRSQSRAQSRPPSRQQSVTPTAASRRSAEANDQREAPIPVPPPVSRRASTQHLDSNPQSVNQEQPPPRPVSIRGPSRSPILSPAFFPPDNFIPQLDADNVIRLPPPHEFQRPPPSPERPASPQIGSETGDRQERPQSRTATPYRRARRHSSPESNSTTISQMDLVNDPGIRTPMSAIPEVTSVQTSPAPQSTSGEVNVRRQPSFSGSTRSHRSQRSQTPGAVSSSNGQDLRIPIYTRPRTTSGSTVSMIPPSQVSGHPISQTSQSALGSVLPPAVELLFSPSSHTTDRPNQSTPAANRHPAPLPAEPPSFSDAPSSPEYPTPVVLTSNQLPANFIPMSYTPAPADARLPPLNEGNSGDGSPVIPDSALFSTDSEGSEGATSSDTLTTPPSRRYNRGTPGGSSHFTAAQVPLPPSTIAGTPHSTWRGVSTAGGAAQIPLPPSTAAGTPKPAWPSNPNMPYPPSIGAGTPWAGSSTMGGAENVFLPSTATDTPRWGGSVASKTPSNKSRPLSRSTNH</sequence>
<keyword evidence="4" id="KW-1185">Reference proteome</keyword>
<dbReference type="OrthoDB" id="3008370at2759"/>
<evidence type="ECO:0000313" key="4">
    <source>
        <dbReference type="Proteomes" id="UP000242287"/>
    </source>
</evidence>
<evidence type="ECO:0000256" key="2">
    <source>
        <dbReference type="SAM" id="MobiDB-lite"/>
    </source>
</evidence>
<dbReference type="Proteomes" id="UP000242287">
    <property type="component" value="Unassembled WGS sequence"/>
</dbReference>
<feature type="compositionally biased region" description="Pro residues" evidence="2">
    <location>
        <begin position="689"/>
        <end position="701"/>
    </location>
</feature>
<feature type="compositionally biased region" description="Polar residues" evidence="2">
    <location>
        <begin position="478"/>
        <end position="506"/>
    </location>
</feature>
<protein>
    <submittedName>
        <fullName evidence="3">Uncharacterized protein</fullName>
    </submittedName>
</protein>
<feature type="compositionally biased region" description="Basic and acidic residues" evidence="2">
    <location>
        <begin position="197"/>
        <end position="209"/>
    </location>
</feature>
<feature type="compositionally biased region" description="Polar residues" evidence="2">
    <location>
        <begin position="738"/>
        <end position="755"/>
    </location>
</feature>
<feature type="compositionally biased region" description="Polar residues" evidence="2">
    <location>
        <begin position="608"/>
        <end position="629"/>
    </location>
</feature>
<dbReference type="STRING" id="703135.A0A2A9NPN6"/>
<dbReference type="EMBL" id="KZ301982">
    <property type="protein sequence ID" value="PFH52078.1"/>
    <property type="molecule type" value="Genomic_DNA"/>
</dbReference>
<keyword evidence="1" id="KW-0175">Coiled coil</keyword>
<evidence type="ECO:0000256" key="1">
    <source>
        <dbReference type="SAM" id="Coils"/>
    </source>
</evidence>
<feature type="compositionally biased region" description="Polar residues" evidence="2">
    <location>
        <begin position="287"/>
        <end position="303"/>
    </location>
</feature>
<dbReference type="AlphaFoldDB" id="A0A2A9NPN6"/>
<feature type="compositionally biased region" description="Polar residues" evidence="2">
    <location>
        <begin position="30"/>
        <end position="41"/>
    </location>
</feature>
<accession>A0A2A9NPN6</accession>
<proteinExistence type="predicted"/>
<reference evidence="3 4" key="1">
    <citation type="submission" date="2014-02" db="EMBL/GenBank/DDBJ databases">
        <title>Transposable element dynamics among asymbiotic and ectomycorrhizal Amanita fungi.</title>
        <authorList>
            <consortium name="DOE Joint Genome Institute"/>
            <person name="Hess J."/>
            <person name="Skrede I."/>
            <person name="Wolfe B."/>
            <person name="LaButti K."/>
            <person name="Ohm R.A."/>
            <person name="Grigoriev I.V."/>
            <person name="Pringle A."/>
        </authorList>
    </citation>
    <scope>NUCLEOTIDE SEQUENCE [LARGE SCALE GENOMIC DNA]</scope>
    <source>
        <strain evidence="3 4">SKay4041</strain>
    </source>
</reference>
<feature type="compositionally biased region" description="Pro residues" evidence="2">
    <location>
        <begin position="343"/>
        <end position="359"/>
    </location>
</feature>
<feature type="compositionally biased region" description="Polar residues" evidence="2">
    <location>
        <begin position="656"/>
        <end position="666"/>
    </location>
</feature>
<evidence type="ECO:0000313" key="3">
    <source>
        <dbReference type="EMBL" id="PFH52078.1"/>
    </source>
</evidence>
<gene>
    <name evidence="3" type="ORF">AMATHDRAFT_2557</name>
</gene>
<feature type="region of interest" description="Disordered" evidence="2">
    <location>
        <begin position="585"/>
        <end position="755"/>
    </location>
</feature>
<feature type="region of interest" description="Disordered" evidence="2">
    <location>
        <begin position="1"/>
        <end position="52"/>
    </location>
</feature>
<name>A0A2A9NPN6_9AGAR</name>
<feature type="compositionally biased region" description="Polar residues" evidence="2">
    <location>
        <begin position="459"/>
        <end position="468"/>
    </location>
</feature>
<feature type="region of interest" description="Disordered" evidence="2">
    <location>
        <begin position="195"/>
        <end position="506"/>
    </location>
</feature>
<feature type="compositionally biased region" description="Basic and acidic residues" evidence="2">
    <location>
        <begin position="266"/>
        <end position="275"/>
    </location>
</feature>
<feature type="compositionally biased region" description="Polar residues" evidence="2">
    <location>
        <begin position="421"/>
        <end position="444"/>
    </location>
</feature>
<feature type="compositionally biased region" description="Polar residues" evidence="2">
    <location>
        <begin position="392"/>
        <end position="403"/>
    </location>
</feature>
<feature type="compositionally biased region" description="Polar residues" evidence="2">
    <location>
        <begin position="520"/>
        <end position="535"/>
    </location>
</feature>
<feature type="region of interest" description="Disordered" evidence="2">
    <location>
        <begin position="520"/>
        <end position="564"/>
    </location>
</feature>
<feature type="compositionally biased region" description="Low complexity" evidence="2">
    <location>
        <begin position="244"/>
        <end position="257"/>
    </location>
</feature>
<feature type="coiled-coil region" evidence="1">
    <location>
        <begin position="130"/>
        <end position="157"/>
    </location>
</feature>
<organism evidence="3 4">
    <name type="scientific">Amanita thiersii Skay4041</name>
    <dbReference type="NCBI Taxonomy" id="703135"/>
    <lineage>
        <taxon>Eukaryota</taxon>
        <taxon>Fungi</taxon>
        <taxon>Dikarya</taxon>
        <taxon>Basidiomycota</taxon>
        <taxon>Agaricomycotina</taxon>
        <taxon>Agaricomycetes</taxon>
        <taxon>Agaricomycetidae</taxon>
        <taxon>Agaricales</taxon>
        <taxon>Pluteineae</taxon>
        <taxon>Amanitaceae</taxon>
        <taxon>Amanita</taxon>
    </lineage>
</organism>